<dbReference type="FunCoup" id="A0A4Q1BWU0">
    <property type="interactions" value="765"/>
</dbReference>
<keyword evidence="2" id="KW-0677">Repeat</keyword>
<dbReference type="SUPFAM" id="SSF54928">
    <property type="entry name" value="RNA-binding domain, RBD"/>
    <property type="match status" value="4"/>
</dbReference>
<feature type="compositionally biased region" description="Basic and acidic residues" evidence="6">
    <location>
        <begin position="149"/>
        <end position="158"/>
    </location>
</feature>
<evidence type="ECO:0000256" key="2">
    <source>
        <dbReference type="ARBA" id="ARBA00022737"/>
    </source>
</evidence>
<feature type="compositionally biased region" description="Basic and acidic residues" evidence="6">
    <location>
        <begin position="746"/>
        <end position="758"/>
    </location>
</feature>
<feature type="compositionally biased region" description="Low complexity" evidence="6">
    <location>
        <begin position="166"/>
        <end position="180"/>
    </location>
</feature>
<dbReference type="STRING" id="5217.A0A4Q1BWU0"/>
<feature type="region of interest" description="Disordered" evidence="6">
    <location>
        <begin position="133"/>
        <end position="180"/>
    </location>
</feature>
<dbReference type="InterPro" id="IPR012677">
    <property type="entry name" value="Nucleotide-bd_a/b_plait_sf"/>
</dbReference>
<evidence type="ECO:0000256" key="3">
    <source>
        <dbReference type="ARBA" id="ARBA00022884"/>
    </source>
</evidence>
<protein>
    <submittedName>
        <fullName evidence="8">Multiple RNA-binding domain-containing protein 1</fullName>
    </submittedName>
</protein>
<feature type="compositionally biased region" description="Acidic residues" evidence="6">
    <location>
        <begin position="769"/>
        <end position="778"/>
    </location>
</feature>
<feature type="domain" description="RRM" evidence="7">
    <location>
        <begin position="233"/>
        <end position="310"/>
    </location>
</feature>
<evidence type="ECO:0000313" key="9">
    <source>
        <dbReference type="Proteomes" id="UP000289152"/>
    </source>
</evidence>
<organism evidence="8 9">
    <name type="scientific">Tremella mesenterica</name>
    <name type="common">Jelly fungus</name>
    <dbReference type="NCBI Taxonomy" id="5217"/>
    <lineage>
        <taxon>Eukaryota</taxon>
        <taxon>Fungi</taxon>
        <taxon>Dikarya</taxon>
        <taxon>Basidiomycota</taxon>
        <taxon>Agaricomycotina</taxon>
        <taxon>Tremellomycetes</taxon>
        <taxon>Tremellales</taxon>
        <taxon>Tremellaceae</taxon>
        <taxon>Tremella</taxon>
    </lineage>
</organism>
<dbReference type="GO" id="GO:0003729">
    <property type="term" value="F:mRNA binding"/>
    <property type="evidence" value="ECO:0007669"/>
    <property type="project" value="TreeGrafter"/>
</dbReference>
<dbReference type="AlphaFoldDB" id="A0A4Q1BWU0"/>
<dbReference type="InParanoid" id="A0A4Q1BWU0"/>
<keyword evidence="4" id="KW-0539">Nucleus</keyword>
<keyword evidence="9" id="KW-1185">Reference proteome</keyword>
<dbReference type="GO" id="GO:0005634">
    <property type="term" value="C:nucleus"/>
    <property type="evidence" value="ECO:0007669"/>
    <property type="project" value="UniProtKB-SubCell"/>
</dbReference>
<dbReference type="InterPro" id="IPR000504">
    <property type="entry name" value="RRM_dom"/>
</dbReference>
<comment type="caution">
    <text evidence="8">The sequence shown here is derived from an EMBL/GenBank/DDBJ whole genome shotgun (WGS) entry which is preliminary data.</text>
</comment>
<dbReference type="InterPro" id="IPR035979">
    <property type="entry name" value="RBD_domain_sf"/>
</dbReference>
<feature type="domain" description="RRM" evidence="7">
    <location>
        <begin position="543"/>
        <end position="626"/>
    </location>
</feature>
<evidence type="ECO:0000256" key="4">
    <source>
        <dbReference type="ARBA" id="ARBA00023242"/>
    </source>
</evidence>
<feature type="region of interest" description="Disordered" evidence="6">
    <location>
        <begin position="746"/>
        <end position="778"/>
    </location>
</feature>
<gene>
    <name evidence="8" type="ORF">M231_00100</name>
</gene>
<keyword evidence="3 5" id="KW-0694">RNA-binding</keyword>
<dbReference type="PROSITE" id="PS50102">
    <property type="entry name" value="RRM"/>
    <property type="match status" value="5"/>
</dbReference>
<dbReference type="Pfam" id="PF00076">
    <property type="entry name" value="RRM_1"/>
    <property type="match status" value="4"/>
</dbReference>
<evidence type="ECO:0000256" key="5">
    <source>
        <dbReference type="PROSITE-ProRule" id="PRU00176"/>
    </source>
</evidence>
<dbReference type="Gene3D" id="3.30.70.330">
    <property type="match status" value="5"/>
</dbReference>
<accession>A0A4Q1BWU0</accession>
<dbReference type="Proteomes" id="UP000289152">
    <property type="component" value="Unassembled WGS sequence"/>
</dbReference>
<dbReference type="SMART" id="SM00360">
    <property type="entry name" value="RRM"/>
    <property type="match status" value="5"/>
</dbReference>
<evidence type="ECO:0000256" key="1">
    <source>
        <dbReference type="ARBA" id="ARBA00004123"/>
    </source>
</evidence>
<evidence type="ECO:0000256" key="6">
    <source>
        <dbReference type="SAM" id="MobiDB-lite"/>
    </source>
</evidence>
<reference evidence="8 9" key="1">
    <citation type="submission" date="2016-06" db="EMBL/GenBank/DDBJ databases">
        <title>Evolution of pathogenesis and genome organization in the Tremellales.</title>
        <authorList>
            <person name="Cuomo C."/>
            <person name="Litvintseva A."/>
            <person name="Heitman J."/>
            <person name="Chen Y."/>
            <person name="Sun S."/>
            <person name="Springer D."/>
            <person name="Dromer F."/>
            <person name="Young S."/>
            <person name="Zeng Q."/>
            <person name="Chapman S."/>
            <person name="Gujja S."/>
            <person name="Saif S."/>
            <person name="Birren B."/>
        </authorList>
    </citation>
    <scope>NUCLEOTIDE SEQUENCE [LARGE SCALE GENOMIC DNA]</scope>
    <source>
        <strain evidence="8 9">ATCC 28783</strain>
    </source>
</reference>
<dbReference type="OrthoDB" id="439639at2759"/>
<comment type="subcellular location">
    <subcellularLocation>
        <location evidence="1">Nucleus</location>
    </subcellularLocation>
</comment>
<proteinExistence type="predicted"/>
<evidence type="ECO:0000259" key="7">
    <source>
        <dbReference type="PROSITE" id="PS50102"/>
    </source>
</evidence>
<feature type="domain" description="RRM" evidence="7">
    <location>
        <begin position="16"/>
        <end position="94"/>
    </location>
</feature>
<dbReference type="InterPro" id="IPR051945">
    <property type="entry name" value="RRM_MRD1_RNA_proc_ribogen"/>
</dbReference>
<dbReference type="CDD" id="cd12320">
    <property type="entry name" value="RRM6_RBM19_RRM5_MRD1"/>
    <property type="match status" value="1"/>
</dbReference>
<dbReference type="PANTHER" id="PTHR48039:SF5">
    <property type="entry name" value="RNA-BINDING PROTEIN 28"/>
    <property type="match status" value="1"/>
</dbReference>
<feature type="domain" description="RRM" evidence="7">
    <location>
        <begin position="427"/>
        <end position="499"/>
    </location>
</feature>
<name>A0A4Q1BWU0_TREME</name>
<dbReference type="VEuPathDB" id="FungiDB:TREMEDRAFT_25743"/>
<dbReference type="PANTHER" id="PTHR48039">
    <property type="entry name" value="RNA-BINDING MOTIF PROTEIN 14B"/>
    <property type="match status" value="1"/>
</dbReference>
<feature type="domain" description="RRM" evidence="7">
    <location>
        <begin position="647"/>
        <end position="730"/>
    </location>
</feature>
<dbReference type="EMBL" id="SDIL01000001">
    <property type="protein sequence ID" value="RXK42546.1"/>
    <property type="molecule type" value="Genomic_DNA"/>
</dbReference>
<sequence>MDQAMVPAANGLRTLSRLIFRNLPPTITPESFSKSLASPASLSDIVITDTRVNPKRRFAFAGFKSPEDAAKVQSWFDHTYVFGGGKVKVEVVRERPLGAKSFQARKPPVVTDLKESVAADGKLKEFMEVMKGNGAAASSSKSPAVPGDDGWKVDGMKSKKERKARQPPQQSDDPAPSADAEVMAVDDDAEWLRQRQKTDVALDTEEVGVTQDEVSPADESDVGPDERLILSTSRLFVRNLPFVTTTSDLETHFSRFGQVDQVHLPLSPAGQPLGTAFVLFRRPEDALSAFRELDKTTFQGRLLHVLPGRARPGHEDSGVVGVVDGDVLGKVKQGKGDVKKGVDTKRKEQSAKGVNWASLYMNSDAVAASVAQRMGISKAELLNGDDGNAAVKLALAETHVIEETKRYFEEQGIVIEAFSPRTPRSQTILLIKNIPFGTSQHTLTDLFSPHGEIKRLLLPPSGTLGVVEYVNASDAGKAFKSLSYRRLGNAVLYLEKGPVGMFLDKEAATGPKVTKVTDVALELTERVENASKDAPDPSDEAGSTLFLKNLSFATTTERLISVLSAIPGYSFVRVQTKPDPKRPGERLSMGYGFVGFKTKEAASKALPGLDGFEVDGKKLEVKFAQRGVEDVQKEEKGGEMKGKSKGTKLLVKNLPFEATKKEVKELFSAYGQVKSLRVPKKPTLSASGAHSSRGFAFLEFTTHVEAQRAMDALKHTHLLGRHLVIQWAKEDDEVDVSGLREKASRDARFLTDDGGGERAKKRKVRMDATAEDMDGLEV</sequence>
<evidence type="ECO:0000313" key="8">
    <source>
        <dbReference type="EMBL" id="RXK42546.1"/>
    </source>
</evidence>
<feature type="compositionally biased region" description="Low complexity" evidence="6">
    <location>
        <begin position="135"/>
        <end position="144"/>
    </location>
</feature>